<dbReference type="GO" id="GO:0032391">
    <property type="term" value="C:photoreceptor connecting cilium"/>
    <property type="evidence" value="ECO:0007669"/>
    <property type="project" value="TreeGrafter"/>
</dbReference>
<sequence length="117" mass="13550">MRELQATHTETIQEQEKTRNMLIIQHKINKDYQAELEAVTRKMNDSKLEYELKLESLAQLLDMRAVKINKLEAQLKDIAYGTKPNTTDDNVAEEFDKTIHLERGENLLEIHIGTATV</sequence>
<organism evidence="1 2">
    <name type="scientific">Hucho hucho</name>
    <name type="common">huchen</name>
    <dbReference type="NCBI Taxonomy" id="62062"/>
    <lineage>
        <taxon>Eukaryota</taxon>
        <taxon>Metazoa</taxon>
        <taxon>Chordata</taxon>
        <taxon>Craniata</taxon>
        <taxon>Vertebrata</taxon>
        <taxon>Euteleostomi</taxon>
        <taxon>Actinopterygii</taxon>
        <taxon>Neopterygii</taxon>
        <taxon>Teleostei</taxon>
        <taxon>Protacanthopterygii</taxon>
        <taxon>Salmoniformes</taxon>
        <taxon>Salmonidae</taxon>
        <taxon>Salmoninae</taxon>
        <taxon>Hucho</taxon>
    </lineage>
</organism>
<protein>
    <submittedName>
        <fullName evidence="1">Uncharacterized protein</fullName>
    </submittedName>
</protein>
<keyword evidence="2" id="KW-1185">Reference proteome</keyword>
<evidence type="ECO:0000313" key="2">
    <source>
        <dbReference type="Proteomes" id="UP000314982"/>
    </source>
</evidence>
<proteinExistence type="predicted"/>
<dbReference type="GO" id="GO:0046548">
    <property type="term" value="P:retinal rod cell development"/>
    <property type="evidence" value="ECO:0007669"/>
    <property type="project" value="TreeGrafter"/>
</dbReference>
<name>A0A4W5N811_9TELE</name>
<dbReference type="STRING" id="62062.ENSHHUP00000046872"/>
<dbReference type="GO" id="GO:1905515">
    <property type="term" value="P:non-motile cilium assembly"/>
    <property type="evidence" value="ECO:0007669"/>
    <property type="project" value="TreeGrafter"/>
</dbReference>
<evidence type="ECO:0000313" key="1">
    <source>
        <dbReference type="Ensembl" id="ENSHHUP00000046872.1"/>
    </source>
</evidence>
<dbReference type="Ensembl" id="ENSHHUT00000048592.1">
    <property type="protein sequence ID" value="ENSHHUP00000046872.1"/>
    <property type="gene ID" value="ENSHHUG00000028511.1"/>
</dbReference>
<dbReference type="PANTHER" id="PTHR14240">
    <property type="entry name" value="RETINITIS PIGMENTOSA GTPASE REGULATOR-INTERACTING PROTEIN"/>
    <property type="match status" value="1"/>
</dbReference>
<dbReference type="PANTHER" id="PTHR14240:SF1">
    <property type="entry name" value="PROTEIN FANTOM-RELATED"/>
    <property type="match status" value="1"/>
</dbReference>
<dbReference type="GeneTree" id="ENSGT00520000055620"/>
<reference evidence="1" key="2">
    <citation type="submission" date="2025-08" db="UniProtKB">
        <authorList>
            <consortium name="Ensembl"/>
        </authorList>
    </citation>
    <scope>IDENTIFICATION</scope>
</reference>
<reference evidence="2" key="1">
    <citation type="submission" date="2018-06" db="EMBL/GenBank/DDBJ databases">
        <title>Genome assembly of Danube salmon.</title>
        <authorList>
            <person name="Macqueen D.J."/>
            <person name="Gundappa M.K."/>
        </authorList>
    </citation>
    <scope>NUCLEOTIDE SEQUENCE [LARGE SCALE GENOMIC DNA]</scope>
</reference>
<reference evidence="1" key="3">
    <citation type="submission" date="2025-09" db="UniProtKB">
        <authorList>
            <consortium name="Ensembl"/>
        </authorList>
    </citation>
    <scope>IDENTIFICATION</scope>
</reference>
<dbReference type="InterPro" id="IPR031139">
    <property type="entry name" value="RPGRIP1_fam"/>
</dbReference>
<accession>A0A4W5N811</accession>
<dbReference type="Proteomes" id="UP000314982">
    <property type="component" value="Unassembled WGS sequence"/>
</dbReference>
<dbReference type="AlphaFoldDB" id="A0A4W5N811"/>